<evidence type="ECO:0000256" key="1">
    <source>
        <dbReference type="ARBA" id="ARBA00004196"/>
    </source>
</evidence>
<evidence type="ECO:0000256" key="2">
    <source>
        <dbReference type="ARBA" id="ARBA00008814"/>
    </source>
</evidence>
<dbReference type="GO" id="GO:0030288">
    <property type="term" value="C:outer membrane-bounded periplasmic space"/>
    <property type="evidence" value="ECO:0007669"/>
    <property type="project" value="TreeGrafter"/>
</dbReference>
<accession>A0A7W8EGP7</accession>
<comment type="caution">
    <text evidence="6">The sequence shown here is derived from an EMBL/GenBank/DDBJ whole genome shotgun (WGS) entry which is preliminary data.</text>
</comment>
<keyword evidence="7" id="KW-1185">Reference proteome</keyword>
<dbReference type="PANTHER" id="PTHR30532:SF25">
    <property type="entry name" value="IRON(III) DICITRATE-BINDING PERIPLASMIC PROTEIN"/>
    <property type="match status" value="1"/>
</dbReference>
<dbReference type="GO" id="GO:1901678">
    <property type="term" value="P:iron coordination entity transport"/>
    <property type="evidence" value="ECO:0007669"/>
    <property type="project" value="UniProtKB-ARBA"/>
</dbReference>
<dbReference type="Pfam" id="PF01497">
    <property type="entry name" value="Peripla_BP_2"/>
    <property type="match status" value="1"/>
</dbReference>
<feature type="domain" description="Fe/B12 periplasmic-binding" evidence="5">
    <location>
        <begin position="27"/>
        <end position="186"/>
    </location>
</feature>
<protein>
    <submittedName>
        <fullName evidence="6">Iron complex transport system substrate-binding protein</fullName>
    </submittedName>
</protein>
<proteinExistence type="inferred from homology"/>
<evidence type="ECO:0000313" key="7">
    <source>
        <dbReference type="Proteomes" id="UP000568380"/>
    </source>
</evidence>
<keyword evidence="4" id="KW-0732">Signal</keyword>
<dbReference type="Gene3D" id="3.40.50.1980">
    <property type="entry name" value="Nitrogenase molybdenum iron protein domain"/>
    <property type="match status" value="2"/>
</dbReference>
<organism evidence="6 7">
    <name type="scientific">Nonomuraea endophytica</name>
    <dbReference type="NCBI Taxonomy" id="714136"/>
    <lineage>
        <taxon>Bacteria</taxon>
        <taxon>Bacillati</taxon>
        <taxon>Actinomycetota</taxon>
        <taxon>Actinomycetes</taxon>
        <taxon>Streptosporangiales</taxon>
        <taxon>Streptosporangiaceae</taxon>
        <taxon>Nonomuraea</taxon>
    </lineage>
</organism>
<dbReference type="EMBL" id="JACHIN010000005">
    <property type="protein sequence ID" value="MBB5078611.1"/>
    <property type="molecule type" value="Genomic_DNA"/>
</dbReference>
<dbReference type="PANTHER" id="PTHR30532">
    <property type="entry name" value="IRON III DICITRATE-BINDING PERIPLASMIC PROTEIN"/>
    <property type="match status" value="1"/>
</dbReference>
<keyword evidence="3" id="KW-0813">Transport</keyword>
<name>A0A7W8EGP7_9ACTN</name>
<evidence type="ECO:0000313" key="6">
    <source>
        <dbReference type="EMBL" id="MBB5078611.1"/>
    </source>
</evidence>
<dbReference type="Proteomes" id="UP000568380">
    <property type="component" value="Unassembled WGS sequence"/>
</dbReference>
<evidence type="ECO:0000259" key="5">
    <source>
        <dbReference type="Pfam" id="PF01497"/>
    </source>
</evidence>
<evidence type="ECO:0000256" key="3">
    <source>
        <dbReference type="ARBA" id="ARBA00022448"/>
    </source>
</evidence>
<sequence length="262" mass="27376">MSRSRGRYSKYGYATDPFVSAAYTILTKAGVKLVETGKAELIAAAAPELVVGLPNTGSDTIVPQLREIAPVVILPGLPVLEDTLDTLGAITGHRAEAAAVARRLTTARTDLARHVKASEFAGAAVSALSACGEDAFCVYGNARGFGPILTDLGLRRPPQQALKGNEWGYENLSPENLGEHKAEIIVAFAGSVSFGAPSPFKNPLLDTSGSRTGEVDFSAWFGVGPLNQVWVLNDLDALLFGEGRIADASAGPALRARITAAS</sequence>
<reference evidence="6 7" key="1">
    <citation type="submission" date="2020-08" db="EMBL/GenBank/DDBJ databases">
        <title>Genomic Encyclopedia of Type Strains, Phase IV (KMG-IV): sequencing the most valuable type-strain genomes for metagenomic binning, comparative biology and taxonomic classification.</title>
        <authorList>
            <person name="Goeker M."/>
        </authorList>
    </citation>
    <scope>NUCLEOTIDE SEQUENCE [LARGE SCALE GENOMIC DNA]</scope>
    <source>
        <strain evidence="6 7">DSM 45385</strain>
    </source>
</reference>
<gene>
    <name evidence="6" type="ORF">HNR40_004097</name>
</gene>
<comment type="similarity">
    <text evidence="2">Belongs to the bacterial solute-binding protein 8 family.</text>
</comment>
<comment type="subcellular location">
    <subcellularLocation>
        <location evidence="1">Cell envelope</location>
    </subcellularLocation>
</comment>
<dbReference type="SUPFAM" id="SSF53807">
    <property type="entry name" value="Helical backbone' metal receptor"/>
    <property type="match status" value="1"/>
</dbReference>
<dbReference type="InterPro" id="IPR051313">
    <property type="entry name" value="Bact_iron-sidero_bind"/>
</dbReference>
<dbReference type="AlphaFoldDB" id="A0A7W8EGP7"/>
<evidence type="ECO:0000256" key="4">
    <source>
        <dbReference type="ARBA" id="ARBA00022729"/>
    </source>
</evidence>
<dbReference type="InterPro" id="IPR002491">
    <property type="entry name" value="ABC_transptr_periplasmic_BD"/>
</dbReference>